<dbReference type="EMBL" id="QUMX01000004">
    <property type="protein sequence ID" value="REG54297.1"/>
    <property type="molecule type" value="Genomic_DNA"/>
</dbReference>
<protein>
    <submittedName>
        <fullName evidence="2">Formylglycine-generating enzyme required for sulfatase activity</fullName>
    </submittedName>
</protein>
<evidence type="ECO:0000313" key="3">
    <source>
        <dbReference type="Proteomes" id="UP000256794"/>
    </source>
</evidence>
<comment type="caution">
    <text evidence="2">The sequence shown here is derived from an EMBL/GenBank/DDBJ whole genome shotgun (WGS) entry which is preliminary data.</text>
</comment>
<gene>
    <name evidence="2" type="ORF">ATH84_100492</name>
</gene>
<dbReference type="RefSeq" id="WP_116171040.1">
    <property type="nucleotide sequence ID" value="NZ_CP035286.1"/>
</dbReference>
<dbReference type="PANTHER" id="PTHR23150:SF19">
    <property type="entry name" value="FORMYLGLYCINE-GENERATING ENZYME"/>
    <property type="match status" value="1"/>
</dbReference>
<dbReference type="Proteomes" id="UP000256794">
    <property type="component" value="Unassembled WGS sequence"/>
</dbReference>
<evidence type="ECO:0000313" key="2">
    <source>
        <dbReference type="EMBL" id="REG54297.1"/>
    </source>
</evidence>
<keyword evidence="3" id="KW-1185">Reference proteome</keyword>
<reference evidence="2 3" key="1">
    <citation type="submission" date="2018-08" db="EMBL/GenBank/DDBJ databases">
        <title>Genomic Encyclopedia of Archaeal and Bacterial Type Strains, Phase II (KMG-II): from individual species to whole genera.</title>
        <authorList>
            <person name="Goeker M."/>
        </authorList>
    </citation>
    <scope>NUCLEOTIDE SEQUENCE [LARGE SCALE GENOMIC DNA]</scope>
    <source>
        <strain evidence="2 3">DSM 582</strain>
    </source>
</reference>
<dbReference type="InterPro" id="IPR005532">
    <property type="entry name" value="SUMF_dom"/>
</dbReference>
<dbReference type="Pfam" id="PF03781">
    <property type="entry name" value="FGE-sulfatase"/>
    <property type="match status" value="1"/>
</dbReference>
<dbReference type="GO" id="GO:0120147">
    <property type="term" value="F:formylglycine-generating oxidase activity"/>
    <property type="evidence" value="ECO:0007669"/>
    <property type="project" value="TreeGrafter"/>
</dbReference>
<name>A0AAQ0KMT2_PARVE</name>
<accession>A0AAQ0KMT2</accession>
<sequence length="295" mass="31926">MTLARQHDPGDMVPIPGGRFLMGSDRFYPEERPVRPAEVGAFLIDRHPVTNAAFTRFVAATGHVTQAERPQPHPSIPGRMVEPCSAVFTPPLPGTVPKGPASWWRLVPGACWKHPAGPASDLAGLGDHPVVHVALSDALAYAEWAGKALPTEAEWECAARGGLAGAEYAWGDSLTPDGRHMANTWQGAFPFVNDLEDGFARTSPVGSFPANGYGLFDMIGNVWEWTLDDYAAPRAEPARSCCRKPQASGAATKVIKGGSYLCAPNYCQRYRPAARHPQQTDMTTGHLGFRCIRRL</sequence>
<evidence type="ECO:0000259" key="1">
    <source>
        <dbReference type="Pfam" id="PF03781"/>
    </source>
</evidence>
<organism evidence="2 3">
    <name type="scientific">Paracoccus versutus</name>
    <name type="common">Thiobacillus versutus</name>
    <dbReference type="NCBI Taxonomy" id="34007"/>
    <lineage>
        <taxon>Bacteria</taxon>
        <taxon>Pseudomonadati</taxon>
        <taxon>Pseudomonadota</taxon>
        <taxon>Alphaproteobacteria</taxon>
        <taxon>Rhodobacterales</taxon>
        <taxon>Paracoccaceae</taxon>
        <taxon>Paracoccus</taxon>
    </lineage>
</organism>
<dbReference type="PANTHER" id="PTHR23150">
    <property type="entry name" value="SULFATASE MODIFYING FACTOR 1, 2"/>
    <property type="match status" value="1"/>
</dbReference>
<dbReference type="Gene3D" id="3.90.1580.10">
    <property type="entry name" value="paralog of FGE (formylglycine-generating enzyme)"/>
    <property type="match status" value="1"/>
</dbReference>
<dbReference type="InterPro" id="IPR051043">
    <property type="entry name" value="Sulfatase_Mod_Factor_Kinase"/>
</dbReference>
<dbReference type="InterPro" id="IPR042095">
    <property type="entry name" value="SUMF_sf"/>
</dbReference>
<dbReference type="InterPro" id="IPR016187">
    <property type="entry name" value="CTDL_fold"/>
</dbReference>
<dbReference type="AlphaFoldDB" id="A0AAQ0KMT2"/>
<feature type="domain" description="Sulfatase-modifying factor enzyme-like" evidence="1">
    <location>
        <begin position="11"/>
        <end position="293"/>
    </location>
</feature>
<proteinExistence type="predicted"/>
<dbReference type="SUPFAM" id="SSF56436">
    <property type="entry name" value="C-type lectin-like"/>
    <property type="match status" value="1"/>
</dbReference>